<dbReference type="Gene3D" id="1.10.3480.10">
    <property type="entry name" value="TorD-like"/>
    <property type="match status" value="1"/>
</dbReference>
<dbReference type="PANTHER" id="PTHR34227:SF1">
    <property type="entry name" value="DIMETHYL SULFOXIDE REDUCTASE CHAPERONE-RELATED"/>
    <property type="match status" value="1"/>
</dbReference>
<organism evidence="1 2">
    <name type="scientific">Mucispirillum schaedleri ASF457</name>
    <dbReference type="NCBI Taxonomy" id="1379858"/>
    <lineage>
        <taxon>Bacteria</taxon>
        <taxon>Pseudomonadati</taxon>
        <taxon>Deferribacterota</taxon>
        <taxon>Deferribacteres</taxon>
        <taxon>Deferribacterales</taxon>
        <taxon>Mucispirillaceae</taxon>
        <taxon>Mucispirillum</taxon>
    </lineage>
</organism>
<dbReference type="InterPro" id="IPR020945">
    <property type="entry name" value="DMSO/NO3_reduct_chaperone"/>
</dbReference>
<evidence type="ECO:0000313" key="1">
    <source>
        <dbReference type="EMBL" id="USF23885.1"/>
    </source>
</evidence>
<gene>
    <name evidence="1" type="primary">torD_4</name>
    <name evidence="1" type="ORF">N508_000958</name>
</gene>
<reference evidence="1" key="3">
    <citation type="submission" date="2022-06" db="EMBL/GenBank/DDBJ databases">
        <title>Resources to Facilitate Use of the Altered Schaedler Flora (ASF) Mouse Model to Study Microbiome Function.</title>
        <authorList>
            <person name="Proctor A."/>
            <person name="Parvinroo S."/>
            <person name="Richie T."/>
            <person name="Jia X."/>
            <person name="Lee S.T.M."/>
            <person name="Karp P.D."/>
            <person name="Paley S."/>
            <person name="Kostic A.D."/>
            <person name="Pierre J.F."/>
            <person name="Wannemuehler M.J."/>
            <person name="Phillips G.J."/>
        </authorList>
    </citation>
    <scope>NUCLEOTIDE SEQUENCE</scope>
    <source>
        <strain evidence="1">ASF457</strain>
    </source>
</reference>
<evidence type="ECO:0000313" key="2">
    <source>
        <dbReference type="Proteomes" id="UP000017429"/>
    </source>
</evidence>
<name>V2RN40_9BACT</name>
<dbReference type="InterPro" id="IPR050289">
    <property type="entry name" value="TorD/DmsD_chaperones"/>
</dbReference>
<dbReference type="SUPFAM" id="SSF89155">
    <property type="entry name" value="TorD-like"/>
    <property type="match status" value="1"/>
</dbReference>
<sequence>MAADLQEIFGGREVIYAFFAKLFLEPICENEYKMINDILPMLKNLEDISSLAKKEINMLDDFITKYNSLQEKELDEFKLDNLRAYTRIFALTDSVPNSESYYTSLEHLVNQQSREQVLKSYKTFGYDTDFHDSNEPEDFIAYELMFMSYLSRKAVICMNNGKEENYNIVIKAQKEFIKDHFFKYIDEFINKMEMFEQGKIFYLPLSYFLREYLKYDYEFLNSLNN</sequence>
<dbReference type="KEGG" id="msch:N508_000958"/>
<dbReference type="InterPro" id="IPR036411">
    <property type="entry name" value="TorD-like_sf"/>
</dbReference>
<accession>V2RN40</accession>
<dbReference type="RefSeq" id="WP_023275255.1">
    <property type="nucleotide sequence ID" value="NZ_CP097562.1"/>
</dbReference>
<dbReference type="eggNOG" id="COG3381">
    <property type="taxonomic scope" value="Bacteria"/>
</dbReference>
<protein>
    <submittedName>
        <fullName evidence="1">Chaperone protein TorD</fullName>
    </submittedName>
</protein>
<reference evidence="1" key="1">
    <citation type="journal article" date="2014" name="Genome Announc.">
        <title>Draft genome sequences of the altered schaedler flora, a defined bacterial community from gnotobiotic mice.</title>
        <authorList>
            <person name="Wannemuehler M.J."/>
            <person name="Overstreet A.M."/>
            <person name="Ward D.V."/>
            <person name="Phillips G.J."/>
        </authorList>
    </citation>
    <scope>NUCLEOTIDE SEQUENCE</scope>
    <source>
        <strain evidence="1">ASF457</strain>
    </source>
</reference>
<dbReference type="AlphaFoldDB" id="V2RN40"/>
<reference evidence="1" key="2">
    <citation type="submission" date="2022-05" db="EMBL/GenBank/DDBJ databases">
        <authorList>
            <person name="Proctor A.L."/>
            <person name="Phillips G.J."/>
            <person name="Wannemuehler M.J."/>
        </authorList>
    </citation>
    <scope>NUCLEOTIDE SEQUENCE</scope>
    <source>
        <strain evidence="1">ASF457</strain>
    </source>
</reference>
<dbReference type="PANTHER" id="PTHR34227">
    <property type="entry name" value="CHAPERONE PROTEIN YCDY"/>
    <property type="match status" value="1"/>
</dbReference>
<dbReference type="OrthoDB" id="9795302at2"/>
<dbReference type="Proteomes" id="UP000017429">
    <property type="component" value="Chromosome"/>
</dbReference>
<keyword evidence="2" id="KW-1185">Reference proteome</keyword>
<dbReference type="Pfam" id="PF02613">
    <property type="entry name" value="Nitrate_red_del"/>
    <property type="match status" value="1"/>
</dbReference>
<dbReference type="EMBL" id="CP097562">
    <property type="protein sequence ID" value="USF23885.1"/>
    <property type="molecule type" value="Genomic_DNA"/>
</dbReference>
<proteinExistence type="predicted"/>